<evidence type="ECO:0000256" key="5">
    <source>
        <dbReference type="PIRSR" id="PIRSR006386-1"/>
    </source>
</evidence>
<evidence type="ECO:0000256" key="2">
    <source>
        <dbReference type="ARBA" id="ARBA00022679"/>
    </source>
</evidence>
<dbReference type="PIRSF" id="PIRSF006386">
    <property type="entry name" value="HCCAis_GSTk"/>
    <property type="match status" value="1"/>
</dbReference>
<keyword evidence="7" id="KW-1185">Reference proteome</keyword>
<evidence type="ECO:0000313" key="8">
    <source>
        <dbReference type="RefSeq" id="XP_032836077.1"/>
    </source>
</evidence>
<dbReference type="GO" id="GO:0004602">
    <property type="term" value="F:glutathione peroxidase activity"/>
    <property type="evidence" value="ECO:0007669"/>
    <property type="project" value="InterPro"/>
</dbReference>
<gene>
    <name evidence="8" type="primary">GSTK1</name>
</gene>
<sequence length="222" mass="25105">MSRRLVEIFYDVVSPYSWLGFEILCRYRSVWNIDVRLRPAFLGGVMAASGNKPPGLVPNKARYMAKDLERLRDYFQLPIALPRNPAEAMFQKGSLAAQRFLTAVDMECPAQLEEASRQLWMRIWSRDEDITLPESIAAAAARAGLQEELIQKLLAMATSQPVKDRLKSTTEDLMQHAAFGMPAIVAHVNGKQHLYFGSDRFELLAHLLGEKWYGPLPSQAKL</sequence>
<dbReference type="EC" id="2.5.1.18" evidence="4"/>
<dbReference type="InterPro" id="IPR044088">
    <property type="entry name" value="GSTK"/>
</dbReference>
<dbReference type="InterPro" id="IPR036249">
    <property type="entry name" value="Thioredoxin-like_sf"/>
</dbReference>
<evidence type="ECO:0000256" key="1">
    <source>
        <dbReference type="ARBA" id="ARBA00006494"/>
    </source>
</evidence>
<dbReference type="GO" id="GO:0005777">
    <property type="term" value="C:peroxisome"/>
    <property type="evidence" value="ECO:0007669"/>
    <property type="project" value="TreeGrafter"/>
</dbReference>
<keyword evidence="2 4" id="KW-0808">Transferase</keyword>
<name>A0AAJ7XJ53_PETMA</name>
<dbReference type="CTD" id="373156"/>
<dbReference type="Proteomes" id="UP001318040">
    <property type="component" value="Chromosome 43"/>
</dbReference>
<protein>
    <recommendedName>
        <fullName evidence="4">Glutathione S-transferase kappa</fullName>
        <ecNumber evidence="4">2.5.1.18</ecNumber>
    </recommendedName>
</protein>
<dbReference type="AlphaFoldDB" id="A0AAJ7XJ53"/>
<dbReference type="GO" id="GO:0004364">
    <property type="term" value="F:glutathione transferase activity"/>
    <property type="evidence" value="ECO:0007669"/>
    <property type="project" value="UniProtKB-UniRule"/>
</dbReference>
<dbReference type="PANTHER" id="PTHR42943:SF2">
    <property type="entry name" value="GLUTATHIONE S-TRANSFERASE KAPPA 1"/>
    <property type="match status" value="1"/>
</dbReference>
<dbReference type="InterPro" id="IPR014440">
    <property type="entry name" value="HCCAis_GSTk"/>
</dbReference>
<dbReference type="RefSeq" id="XP_032836077.1">
    <property type="nucleotide sequence ID" value="XM_032980186.1"/>
</dbReference>
<dbReference type="InterPro" id="IPR051924">
    <property type="entry name" value="GST_Kappa/NadH"/>
</dbReference>
<comment type="catalytic activity">
    <reaction evidence="3 4">
        <text>RX + glutathione = an S-substituted glutathione + a halide anion + H(+)</text>
        <dbReference type="Rhea" id="RHEA:16437"/>
        <dbReference type="ChEBI" id="CHEBI:15378"/>
        <dbReference type="ChEBI" id="CHEBI:16042"/>
        <dbReference type="ChEBI" id="CHEBI:17792"/>
        <dbReference type="ChEBI" id="CHEBI:57925"/>
        <dbReference type="ChEBI" id="CHEBI:90779"/>
        <dbReference type="EC" id="2.5.1.18"/>
    </reaction>
</comment>
<dbReference type="InterPro" id="IPR001853">
    <property type="entry name" value="DSBA-like_thioredoxin_dom"/>
</dbReference>
<dbReference type="Gene3D" id="3.40.30.10">
    <property type="entry name" value="Glutaredoxin"/>
    <property type="match status" value="1"/>
</dbReference>
<reference evidence="8" key="1">
    <citation type="submission" date="2025-08" db="UniProtKB">
        <authorList>
            <consortium name="RefSeq"/>
        </authorList>
    </citation>
    <scope>IDENTIFICATION</scope>
    <source>
        <tissue evidence="8">Sperm</tissue>
    </source>
</reference>
<dbReference type="CDD" id="cd03021">
    <property type="entry name" value="DsbA_GSTK"/>
    <property type="match status" value="1"/>
</dbReference>
<dbReference type="KEGG" id="pmrn:116957808"/>
<organism evidence="7 8">
    <name type="scientific">Petromyzon marinus</name>
    <name type="common">Sea lamprey</name>
    <dbReference type="NCBI Taxonomy" id="7757"/>
    <lineage>
        <taxon>Eukaryota</taxon>
        <taxon>Metazoa</taxon>
        <taxon>Chordata</taxon>
        <taxon>Craniata</taxon>
        <taxon>Vertebrata</taxon>
        <taxon>Cyclostomata</taxon>
        <taxon>Hyperoartia</taxon>
        <taxon>Petromyzontiformes</taxon>
        <taxon>Petromyzontidae</taxon>
        <taxon>Petromyzon</taxon>
    </lineage>
</organism>
<feature type="domain" description="DSBA-like thioredoxin" evidence="6">
    <location>
        <begin position="6"/>
        <end position="208"/>
    </location>
</feature>
<evidence type="ECO:0000313" key="7">
    <source>
        <dbReference type="Proteomes" id="UP001318040"/>
    </source>
</evidence>
<dbReference type="GO" id="GO:0005739">
    <property type="term" value="C:mitochondrion"/>
    <property type="evidence" value="ECO:0007669"/>
    <property type="project" value="TreeGrafter"/>
</dbReference>
<dbReference type="GO" id="GO:0006749">
    <property type="term" value="P:glutathione metabolic process"/>
    <property type="evidence" value="ECO:0007669"/>
    <property type="project" value="InterPro"/>
</dbReference>
<proteinExistence type="inferred from homology"/>
<dbReference type="FunFam" id="3.40.30.10:FF:000096">
    <property type="entry name" value="Glutathione S-transferase kappa"/>
    <property type="match status" value="1"/>
</dbReference>
<evidence type="ECO:0000256" key="3">
    <source>
        <dbReference type="ARBA" id="ARBA00047960"/>
    </source>
</evidence>
<dbReference type="GeneID" id="116957808"/>
<evidence type="ECO:0000259" key="6">
    <source>
        <dbReference type="Pfam" id="PF01323"/>
    </source>
</evidence>
<comment type="similarity">
    <text evidence="1 4">Belongs to the GST superfamily. Kappa family.</text>
</comment>
<feature type="active site" description="Nucleophile" evidence="5">
    <location>
        <position position="14"/>
    </location>
</feature>
<dbReference type="PANTHER" id="PTHR42943">
    <property type="entry name" value="GLUTATHIONE S-TRANSFERASE KAPPA"/>
    <property type="match status" value="1"/>
</dbReference>
<accession>A0AAJ7XJ53</accession>
<evidence type="ECO:0000256" key="4">
    <source>
        <dbReference type="PIRNR" id="PIRNR006386"/>
    </source>
</evidence>
<dbReference type="Pfam" id="PF01323">
    <property type="entry name" value="DSBA"/>
    <property type="match status" value="1"/>
</dbReference>
<dbReference type="SUPFAM" id="SSF52833">
    <property type="entry name" value="Thioredoxin-like"/>
    <property type="match status" value="1"/>
</dbReference>